<sequence length="482" mass="53483">MTELVDLEPGRKTATRPLRIALVSEGAYPFQPGGVSLWCDQLVRGMPEHSFLAVALTVDGAEKPTWESPGNLVEIVNLPLWGRRRRPFRRQPADFAEVHKAFLRSFIPHGSSSAGELLFALRKLFELAQTSNVAAALLSNASVERLSESYRQAFGERLPLREATTATRLFEHMLRPLSAPPIVADVVHLAMNGLSALVGMTAKWAYGTPMLMSEHGVYLRERYLGMAKDDTPPRLKTMLLAFHRALAEAAYLSCDALAPHSSYNRRWQLRGGAEESRIHTMYNGIDPADFPEAETEPDEPTIVFVGRIDPLKDLHTLIRAFRIVRDELPGARLRMFGPVTENNRDYHAGCRQLVDDLGLTGAAVFEGRVPNQSDAYQAGHIVALTSISEGFPFTVVESMSTGRAQVCTNVGGVSEAVGDAGFVVAPRDHEAVARACLKLLTDDDLRRGLGRVARQRVLQNFTLQRWNDRYRAMYRELTGGHE</sequence>
<evidence type="ECO:0000313" key="4">
    <source>
        <dbReference type="EMBL" id="SDW72227.1"/>
    </source>
</evidence>
<protein>
    <submittedName>
        <fullName evidence="4">Glycosyltransferase involved in cell wall bisynthesis</fullName>
    </submittedName>
</protein>
<dbReference type="NCBIfam" id="NF038011">
    <property type="entry name" value="PelF"/>
    <property type="match status" value="1"/>
</dbReference>
<dbReference type="PANTHER" id="PTHR12526">
    <property type="entry name" value="GLYCOSYLTRANSFERASE"/>
    <property type="match status" value="1"/>
</dbReference>
<evidence type="ECO:0000259" key="3">
    <source>
        <dbReference type="Pfam" id="PF11997"/>
    </source>
</evidence>
<keyword evidence="5" id="KW-1185">Reference proteome</keyword>
<dbReference type="PANTHER" id="PTHR12526:SF636">
    <property type="entry name" value="BLL3647 PROTEIN"/>
    <property type="match status" value="1"/>
</dbReference>
<dbReference type="STRING" id="589385.SAMN05421504_1011339"/>
<gene>
    <name evidence="4" type="ORF">SAMN05421504_1011339</name>
</gene>
<accession>A0A1H2VVG4</accession>
<dbReference type="Proteomes" id="UP000199515">
    <property type="component" value="Unassembled WGS sequence"/>
</dbReference>
<dbReference type="Pfam" id="PF11997">
    <property type="entry name" value="DUF3492"/>
    <property type="match status" value="1"/>
</dbReference>
<dbReference type="Pfam" id="PF00534">
    <property type="entry name" value="Glycos_transf_1"/>
    <property type="match status" value="1"/>
</dbReference>
<dbReference type="EMBL" id="FNON01000001">
    <property type="protein sequence ID" value="SDW72227.1"/>
    <property type="molecule type" value="Genomic_DNA"/>
</dbReference>
<dbReference type="AlphaFoldDB" id="A0A1H2VVG4"/>
<dbReference type="SUPFAM" id="SSF53756">
    <property type="entry name" value="UDP-Glycosyltransferase/glycogen phosphorylase"/>
    <property type="match status" value="1"/>
</dbReference>
<feature type="domain" description="Glycosyl transferase family 1" evidence="2">
    <location>
        <begin position="291"/>
        <end position="456"/>
    </location>
</feature>
<dbReference type="RefSeq" id="WP_091287610.1">
    <property type="nucleotide sequence ID" value="NZ_FNON01000001.1"/>
</dbReference>
<keyword evidence="1 4" id="KW-0808">Transferase</keyword>
<organism evidence="4 5">
    <name type="scientific">Amycolatopsis xylanica</name>
    <dbReference type="NCBI Taxonomy" id="589385"/>
    <lineage>
        <taxon>Bacteria</taxon>
        <taxon>Bacillati</taxon>
        <taxon>Actinomycetota</taxon>
        <taxon>Actinomycetes</taxon>
        <taxon>Pseudonocardiales</taxon>
        <taxon>Pseudonocardiaceae</taxon>
        <taxon>Amycolatopsis</taxon>
    </lineage>
</organism>
<evidence type="ECO:0000313" key="5">
    <source>
        <dbReference type="Proteomes" id="UP000199515"/>
    </source>
</evidence>
<feature type="domain" description="DUF3492" evidence="3">
    <location>
        <begin position="19"/>
        <end position="275"/>
    </location>
</feature>
<dbReference type="Gene3D" id="3.40.50.2000">
    <property type="entry name" value="Glycogen Phosphorylase B"/>
    <property type="match status" value="2"/>
</dbReference>
<dbReference type="InterPro" id="IPR047691">
    <property type="entry name" value="PelF-like"/>
</dbReference>
<evidence type="ECO:0000256" key="1">
    <source>
        <dbReference type="ARBA" id="ARBA00022679"/>
    </source>
</evidence>
<evidence type="ECO:0000259" key="2">
    <source>
        <dbReference type="Pfam" id="PF00534"/>
    </source>
</evidence>
<reference evidence="4 5" key="1">
    <citation type="submission" date="2016-10" db="EMBL/GenBank/DDBJ databases">
        <authorList>
            <person name="de Groot N.N."/>
        </authorList>
    </citation>
    <scope>NUCLEOTIDE SEQUENCE [LARGE SCALE GENOMIC DNA]</scope>
    <source>
        <strain evidence="4 5">CPCC 202699</strain>
    </source>
</reference>
<proteinExistence type="predicted"/>
<dbReference type="InterPro" id="IPR022622">
    <property type="entry name" value="DUF3492"/>
</dbReference>
<dbReference type="InterPro" id="IPR001296">
    <property type="entry name" value="Glyco_trans_1"/>
</dbReference>
<name>A0A1H2VVG4_9PSEU</name>
<dbReference type="GO" id="GO:0016757">
    <property type="term" value="F:glycosyltransferase activity"/>
    <property type="evidence" value="ECO:0007669"/>
    <property type="project" value="InterPro"/>
</dbReference>
<dbReference type="OrthoDB" id="9772485at2"/>